<protein>
    <submittedName>
        <fullName evidence="1">Uncharacterized protein</fullName>
    </submittedName>
</protein>
<evidence type="ECO:0000313" key="1">
    <source>
        <dbReference type="EMBL" id="AXK61166.1"/>
    </source>
</evidence>
<proteinExistence type="predicted"/>
<sequence length="86" mass="9359">MEAVIVVIILTKTLPTASSLPDINSSNIVEFANAYKSKAIIPAPRIIAVITTGEYLSLSACDTGYKLVVNSKHKNNFLNIFNSNIY</sequence>
<dbReference type="EMBL" id="CP025544">
    <property type="protein sequence ID" value="AXK61166.1"/>
    <property type="molecule type" value="Genomic_DNA"/>
</dbReference>
<accession>A0A345ZCZ9</accession>
<evidence type="ECO:0000313" key="2">
    <source>
        <dbReference type="Proteomes" id="UP000254834"/>
    </source>
</evidence>
<reference evidence="1 2" key="1">
    <citation type="submission" date="2017-12" db="EMBL/GenBank/DDBJ databases">
        <title>Chromulinavorax destructans is a abundant pathogen of dominant heterotrophic picoflagllates.</title>
        <authorList>
            <person name="Deeg C.M."/>
            <person name="Zimmer M."/>
            <person name="Suttle C.A."/>
        </authorList>
    </citation>
    <scope>NUCLEOTIDE SEQUENCE [LARGE SCALE GENOMIC DNA]</scope>
    <source>
        <strain evidence="1 2">SeV1</strain>
    </source>
</reference>
<gene>
    <name evidence="1" type="ORF">C0J27_05550</name>
</gene>
<dbReference type="Proteomes" id="UP000254834">
    <property type="component" value="Chromosome"/>
</dbReference>
<organism evidence="1 2">
    <name type="scientific">Candidatus Chromulinivorax destructor</name>
    <dbReference type="NCBI Taxonomy" id="2066483"/>
    <lineage>
        <taxon>Bacteria</taxon>
        <taxon>Candidatus Babelota</taxon>
        <taxon>Candidatus Babeliae</taxon>
        <taxon>Candidatus Babeliales</taxon>
        <taxon>Candidatus Chromulinivoraceae</taxon>
        <taxon>Candidatus Chromulinivorax</taxon>
    </lineage>
</organism>
<dbReference type="KEGG" id="cdes:C0J27_05550"/>
<keyword evidence="2" id="KW-1185">Reference proteome</keyword>
<name>A0A345ZCZ9_9BACT</name>
<dbReference type="AlphaFoldDB" id="A0A345ZCZ9"/>